<feature type="compositionally biased region" description="Low complexity" evidence="1">
    <location>
        <begin position="50"/>
        <end position="61"/>
    </location>
</feature>
<feature type="region of interest" description="Disordered" evidence="1">
    <location>
        <begin position="99"/>
        <end position="125"/>
    </location>
</feature>
<accession>A0A3Q9BNP7</accession>
<feature type="region of interest" description="Disordered" evidence="1">
    <location>
        <begin position="41"/>
        <end position="61"/>
    </location>
</feature>
<dbReference type="EMBL" id="CP034464">
    <property type="protein sequence ID" value="AZP11063.1"/>
    <property type="molecule type" value="Genomic_DNA"/>
</dbReference>
<evidence type="ECO:0000313" key="2">
    <source>
        <dbReference type="EMBL" id="AZP11063.1"/>
    </source>
</evidence>
<organism evidence="2 3">
    <name type="scientific">Undibacterium parvum</name>
    <dbReference type="NCBI Taxonomy" id="401471"/>
    <lineage>
        <taxon>Bacteria</taxon>
        <taxon>Pseudomonadati</taxon>
        <taxon>Pseudomonadota</taxon>
        <taxon>Betaproteobacteria</taxon>
        <taxon>Burkholderiales</taxon>
        <taxon>Oxalobacteraceae</taxon>
        <taxon>Undibacterium</taxon>
    </lineage>
</organism>
<name>A0A3Q9BNP7_9BURK</name>
<reference evidence="2 3" key="1">
    <citation type="journal article" date="2011" name="Int. J. Syst. Evol. Microbiol.">
        <title>Description of Undibacterium oligocarboniphilum sp. nov., isolated from purified water, and Undibacterium pigrum strain CCUG 49012 as the type strain of Undibacterium parvum sp. nov., and emended descriptions of the genus Undibacterium and the species Undibacterium pigrum.</title>
        <authorList>
            <person name="Eder W."/>
            <person name="Wanner G."/>
            <person name="Ludwig W."/>
            <person name="Busse H.J."/>
            <person name="Ziemke-Kageler F."/>
            <person name="Lang E."/>
        </authorList>
    </citation>
    <scope>NUCLEOTIDE SEQUENCE [LARGE SCALE GENOMIC DNA]</scope>
    <source>
        <strain evidence="2 3">DSM 23061</strain>
    </source>
</reference>
<dbReference type="OrthoDB" id="8774128at2"/>
<keyword evidence="3" id="KW-1185">Reference proteome</keyword>
<gene>
    <name evidence="2" type="ORF">EJN92_02970</name>
</gene>
<evidence type="ECO:0000256" key="1">
    <source>
        <dbReference type="SAM" id="MobiDB-lite"/>
    </source>
</evidence>
<dbReference type="Proteomes" id="UP000275663">
    <property type="component" value="Chromosome"/>
</dbReference>
<proteinExistence type="predicted"/>
<protein>
    <submittedName>
        <fullName evidence="2">Uncharacterized protein</fullName>
    </submittedName>
</protein>
<dbReference type="RefSeq" id="WP_126126462.1">
    <property type="nucleotide sequence ID" value="NZ_CP034464.1"/>
</dbReference>
<dbReference type="KEGG" id="upv:EJN92_02970"/>
<dbReference type="AlphaFoldDB" id="A0A3Q9BNP7"/>
<evidence type="ECO:0000313" key="3">
    <source>
        <dbReference type="Proteomes" id="UP000275663"/>
    </source>
</evidence>
<feature type="compositionally biased region" description="Acidic residues" evidence="1">
    <location>
        <begin position="110"/>
        <end position="122"/>
    </location>
</feature>
<sequence length="376" mass="41566">MSGPTTVIFSADPFLTLMSAAAITAALRVAEAHDAAAVLRAEQRDDRQQQQRLQSASQKTGELQLQQRRLAAEQDFAHLMSLAETIGYAAQVGASRPLAPVSNSQQGLEQDMEQDTEQDTEQASEQATALYVHSLQAWSEQLRPVLLAEAARRADALAHNKEADLRTASAAVVPQALVARLMARIAHFAEIPEQIAALARELEQSLPGVRASSLATELRVQIQALLDADLQRQVQQANAVILQQSLKELGYQVEEIANTLFVDGGVVHFRRPGWDNYMVRMRINPLTKNANFNVIRAVAEGENERSVRDHLAEDRWCSEFPALLKALEARGLQMQVTRRLGAGELPVQLVDARKLPEFKDEQQRAARSQPITKKLP</sequence>